<organism evidence="3 4">
    <name type="scientific">Pseudidiomarina aestuarii</name>
    <dbReference type="NCBI Taxonomy" id="624146"/>
    <lineage>
        <taxon>Bacteria</taxon>
        <taxon>Pseudomonadati</taxon>
        <taxon>Pseudomonadota</taxon>
        <taxon>Gammaproteobacteria</taxon>
        <taxon>Alteromonadales</taxon>
        <taxon>Idiomarinaceae</taxon>
        <taxon>Pseudidiomarina</taxon>
    </lineage>
</organism>
<dbReference type="InterPro" id="IPR007963">
    <property type="entry name" value="Peptidase_M61_catalytic"/>
</dbReference>
<keyword evidence="1" id="KW-0732">Signal</keyword>
<evidence type="ECO:0000256" key="1">
    <source>
        <dbReference type="SAM" id="SignalP"/>
    </source>
</evidence>
<protein>
    <recommendedName>
        <fullName evidence="2">Peptidase M61 catalytic domain-containing protein</fullName>
    </recommendedName>
</protein>
<feature type="chain" id="PRO_5031391724" description="Peptidase M61 catalytic domain-containing protein" evidence="1">
    <location>
        <begin position="19"/>
        <end position="484"/>
    </location>
</feature>
<dbReference type="Pfam" id="PF05299">
    <property type="entry name" value="Peptidase_M61"/>
    <property type="match status" value="1"/>
</dbReference>
<evidence type="ECO:0000259" key="2">
    <source>
        <dbReference type="Pfam" id="PF05299"/>
    </source>
</evidence>
<keyword evidence="4" id="KW-1185">Reference proteome</keyword>
<dbReference type="AlphaFoldDB" id="A0A7Z6ZV43"/>
<dbReference type="Gene3D" id="1.10.390.10">
    <property type="entry name" value="Neutral Protease Domain 2"/>
    <property type="match status" value="1"/>
</dbReference>
<comment type="caution">
    <text evidence="3">The sequence shown here is derived from an EMBL/GenBank/DDBJ whole genome shotgun (WGS) entry which is preliminary data.</text>
</comment>
<feature type="domain" description="Peptidase M61 catalytic" evidence="2">
    <location>
        <begin position="297"/>
        <end position="386"/>
    </location>
</feature>
<name>A0A7Z6ZV43_9GAMM</name>
<evidence type="ECO:0000313" key="3">
    <source>
        <dbReference type="EMBL" id="RUO41969.1"/>
    </source>
</evidence>
<feature type="signal peptide" evidence="1">
    <location>
        <begin position="1"/>
        <end position="18"/>
    </location>
</feature>
<dbReference type="EMBL" id="PIPR01000001">
    <property type="protein sequence ID" value="RUO41969.1"/>
    <property type="molecule type" value="Genomic_DNA"/>
</dbReference>
<sequence length="484" mass="54489">MRYFFVWFLLTASSFAAATTHQQHLELQIGTEPHSGSALVNITFQGDADGTTELEFSRWAGLENLSDHLRGVQASYLDGSIIELNQDGDDGWLVDHDPNATISFQYQIASNSLQREGEGQAYFRPLVSAEMIHLIGHSALLLPSHYKQDFSLKFTWLPHSHTAAFNSFVGANDFKKDSVSMSELRGALFVMGDIQIEQREVAGQPLYITLQRRPDEGLDWNFNIALLADLAASITQAERDFFGDYDFPFYWVSAISAGQAMSEGYMFSGTLLHNNFALFLNPSTIFELNEPNGSPIVNLLAHEMMHVWIGSRISPELSTPVGELAWFTEGFTNYLTNKVLVHAEILSQEQYVTVMNEAFTALIENPAKNASNEDIAEKFWSDFDHQMLPYQRGHLVAFYLDHSLRSTNLESLIKTWLADGTWNQAFTLERFLASVKPHLAPANLEQLKNFIEQGSLPSWTSLQTSCFKPDGEKKLIQSAQENCF</sequence>
<gene>
    <name evidence="3" type="ORF">CWE22_07450</name>
</gene>
<proteinExistence type="predicted"/>
<evidence type="ECO:0000313" key="4">
    <source>
        <dbReference type="Proteomes" id="UP000287766"/>
    </source>
</evidence>
<dbReference type="RefSeq" id="WP_169930696.1">
    <property type="nucleotide sequence ID" value="NZ_PIPR01000001.1"/>
</dbReference>
<dbReference type="Proteomes" id="UP000287766">
    <property type="component" value="Unassembled WGS sequence"/>
</dbReference>
<accession>A0A7Z6ZV43</accession>
<dbReference type="SUPFAM" id="SSF55486">
    <property type="entry name" value="Metalloproteases ('zincins'), catalytic domain"/>
    <property type="match status" value="1"/>
</dbReference>
<dbReference type="InterPro" id="IPR027268">
    <property type="entry name" value="Peptidase_M4/M1_CTD_sf"/>
</dbReference>
<reference evidence="4" key="1">
    <citation type="journal article" date="2018" name="Front. Microbiol.">
        <title>Genome-Based Analysis Reveals the Taxonomy and Diversity of the Family Idiomarinaceae.</title>
        <authorList>
            <person name="Liu Y."/>
            <person name="Lai Q."/>
            <person name="Shao Z."/>
        </authorList>
    </citation>
    <scope>NUCLEOTIDE SEQUENCE [LARGE SCALE GENOMIC DNA]</scope>
    <source>
        <strain evidence="4">KYW314</strain>
    </source>
</reference>